<evidence type="ECO:0000313" key="3">
    <source>
        <dbReference type="Proteomes" id="UP001501523"/>
    </source>
</evidence>
<gene>
    <name evidence="2" type="ORF">GCM10009105_27280</name>
</gene>
<organism evidence="2 3">
    <name type="scientific">Dokdonella soli</name>
    <dbReference type="NCBI Taxonomy" id="529810"/>
    <lineage>
        <taxon>Bacteria</taxon>
        <taxon>Pseudomonadati</taxon>
        <taxon>Pseudomonadota</taxon>
        <taxon>Gammaproteobacteria</taxon>
        <taxon>Lysobacterales</taxon>
        <taxon>Rhodanobacteraceae</taxon>
        <taxon>Dokdonella</taxon>
    </lineage>
</organism>
<dbReference type="InterPro" id="IPR011322">
    <property type="entry name" value="N-reg_PII-like_a/b"/>
</dbReference>
<dbReference type="Pfam" id="PF03091">
    <property type="entry name" value="CutA1"/>
    <property type="match status" value="1"/>
</dbReference>
<dbReference type="PANTHER" id="PTHR23419">
    <property type="entry name" value="DIVALENT CATION TOLERANCE CUTA-RELATED"/>
    <property type="match status" value="1"/>
</dbReference>
<reference evidence="3" key="1">
    <citation type="journal article" date="2019" name="Int. J. Syst. Evol. Microbiol.">
        <title>The Global Catalogue of Microorganisms (GCM) 10K type strain sequencing project: providing services to taxonomists for standard genome sequencing and annotation.</title>
        <authorList>
            <consortium name="The Broad Institute Genomics Platform"/>
            <consortium name="The Broad Institute Genome Sequencing Center for Infectious Disease"/>
            <person name="Wu L."/>
            <person name="Ma J."/>
        </authorList>
    </citation>
    <scope>NUCLEOTIDE SEQUENCE [LARGE SCALE GENOMIC DNA]</scope>
    <source>
        <strain evidence="3">JCM 15421</strain>
    </source>
</reference>
<evidence type="ECO:0000313" key="2">
    <source>
        <dbReference type="EMBL" id="GAA0719057.1"/>
    </source>
</evidence>
<dbReference type="EMBL" id="BAAAEU010000023">
    <property type="protein sequence ID" value="GAA0719057.1"/>
    <property type="molecule type" value="Genomic_DNA"/>
</dbReference>
<dbReference type="InterPro" id="IPR015867">
    <property type="entry name" value="N-reg_PII/ATP_PRibTrfase_C"/>
</dbReference>
<dbReference type="InterPro" id="IPR004323">
    <property type="entry name" value="Ion_tolerance_CutA"/>
</dbReference>
<evidence type="ECO:0000256" key="1">
    <source>
        <dbReference type="ARBA" id="ARBA00010169"/>
    </source>
</evidence>
<name>A0ABP3TZN5_9GAMM</name>
<protein>
    <submittedName>
        <fullName evidence="2">Divalent-cation tolerance protein CutA</fullName>
    </submittedName>
</protein>
<dbReference type="RefSeq" id="WP_343792061.1">
    <property type="nucleotide sequence ID" value="NZ_BAAAEU010000023.1"/>
</dbReference>
<dbReference type="PANTHER" id="PTHR23419:SF8">
    <property type="entry name" value="FI09726P"/>
    <property type="match status" value="1"/>
</dbReference>
<comment type="similarity">
    <text evidence="1">Belongs to the CutA family.</text>
</comment>
<accession>A0ABP3TZN5</accession>
<keyword evidence="3" id="KW-1185">Reference proteome</keyword>
<comment type="caution">
    <text evidence="2">The sequence shown here is derived from an EMBL/GenBank/DDBJ whole genome shotgun (WGS) entry which is preliminary data.</text>
</comment>
<sequence length="106" mass="11749">MSVVIAHCTCPDEESAARIARALVDERLAACVQAIPSVTSTYRWNDAVHAEREVLLLIKTTRARFAALKSRLPALHPYESPELIAVDAVDGLDRYLGWVETETESQ</sequence>
<dbReference type="SUPFAM" id="SSF54913">
    <property type="entry name" value="GlnB-like"/>
    <property type="match status" value="1"/>
</dbReference>
<proteinExistence type="inferred from homology"/>
<dbReference type="Gene3D" id="3.30.70.120">
    <property type="match status" value="1"/>
</dbReference>
<dbReference type="Proteomes" id="UP001501523">
    <property type="component" value="Unassembled WGS sequence"/>
</dbReference>